<reference evidence="1 2" key="1">
    <citation type="submission" date="2018-08" db="EMBL/GenBank/DDBJ databases">
        <title>Fulvimarina sp. 85, whole genome shotgun sequence.</title>
        <authorList>
            <person name="Tuo L."/>
        </authorList>
    </citation>
    <scope>NUCLEOTIDE SEQUENCE [LARGE SCALE GENOMIC DNA]</scope>
    <source>
        <strain evidence="1 2">85</strain>
    </source>
</reference>
<dbReference type="RefSeq" id="WP_116681731.1">
    <property type="nucleotide sequence ID" value="NZ_QURL01000001.1"/>
</dbReference>
<comment type="caution">
    <text evidence="1">The sequence shown here is derived from an EMBL/GenBank/DDBJ whole genome shotgun (WGS) entry which is preliminary data.</text>
</comment>
<dbReference type="AlphaFoldDB" id="A0A371XB89"/>
<organism evidence="1 2">
    <name type="scientific">Fulvimarina endophytica</name>
    <dbReference type="NCBI Taxonomy" id="2293836"/>
    <lineage>
        <taxon>Bacteria</taxon>
        <taxon>Pseudomonadati</taxon>
        <taxon>Pseudomonadota</taxon>
        <taxon>Alphaproteobacteria</taxon>
        <taxon>Hyphomicrobiales</taxon>
        <taxon>Aurantimonadaceae</taxon>
        <taxon>Fulvimarina</taxon>
    </lineage>
</organism>
<name>A0A371XB89_9HYPH</name>
<keyword evidence="2" id="KW-1185">Reference proteome</keyword>
<dbReference type="Proteomes" id="UP000264310">
    <property type="component" value="Unassembled WGS sequence"/>
</dbReference>
<evidence type="ECO:0000313" key="2">
    <source>
        <dbReference type="Proteomes" id="UP000264310"/>
    </source>
</evidence>
<proteinExistence type="predicted"/>
<sequence>MTRTNPIEPGRILNHQLRTEATDHVFDRLPVSRPVSLMDAGAFQCRAILGGNGAETMFCGADTCGSRLTYCADHLAIVIGKGTESERTVGRELLFLTERRAA</sequence>
<accession>A0A371XB89</accession>
<protein>
    <submittedName>
        <fullName evidence="1">Uncharacterized protein</fullName>
    </submittedName>
</protein>
<evidence type="ECO:0000313" key="1">
    <source>
        <dbReference type="EMBL" id="RFC66479.1"/>
    </source>
</evidence>
<gene>
    <name evidence="1" type="ORF">DYI37_03285</name>
</gene>
<dbReference type="EMBL" id="QURL01000001">
    <property type="protein sequence ID" value="RFC66479.1"/>
    <property type="molecule type" value="Genomic_DNA"/>
</dbReference>